<dbReference type="InterPro" id="IPR050078">
    <property type="entry name" value="Ribosomal_L11_MeTrfase_PrmA"/>
</dbReference>
<dbReference type="SUPFAM" id="SSF53335">
    <property type="entry name" value="S-adenosyl-L-methionine-dependent methyltransferases"/>
    <property type="match status" value="1"/>
</dbReference>
<evidence type="ECO:0000256" key="3">
    <source>
        <dbReference type="ARBA" id="ARBA00022603"/>
    </source>
</evidence>
<dbReference type="GO" id="GO:0005840">
    <property type="term" value="C:ribosome"/>
    <property type="evidence" value="ECO:0007669"/>
    <property type="project" value="UniProtKB-KW"/>
</dbReference>
<keyword evidence="4 6" id="KW-0808">Transferase</keyword>
<dbReference type="PANTHER" id="PTHR43648">
    <property type="entry name" value="ELECTRON TRANSFER FLAVOPROTEIN BETA SUBUNIT LYSINE METHYLTRANSFERASE"/>
    <property type="match status" value="1"/>
</dbReference>
<feature type="binding site" evidence="6">
    <location>
        <position position="219"/>
    </location>
    <ligand>
        <name>S-adenosyl-L-methionine</name>
        <dbReference type="ChEBI" id="CHEBI:59789"/>
    </ligand>
</feature>
<keyword evidence="3 6" id="KW-0489">Methyltransferase</keyword>
<feature type="binding site" evidence="6">
    <location>
        <position position="133"/>
    </location>
    <ligand>
        <name>S-adenosyl-L-methionine</name>
        <dbReference type="ChEBI" id="CHEBI:59789"/>
    </ligand>
</feature>
<dbReference type="AlphaFoldDB" id="A0A9D2CX42"/>
<keyword evidence="7" id="KW-0689">Ribosomal protein</keyword>
<dbReference type="EC" id="2.1.1.-" evidence="6"/>
<dbReference type="HAMAP" id="MF_00735">
    <property type="entry name" value="Methyltr_PrmA"/>
    <property type="match status" value="1"/>
</dbReference>
<dbReference type="GO" id="GO:0008276">
    <property type="term" value="F:protein methyltransferase activity"/>
    <property type="evidence" value="ECO:0007669"/>
    <property type="project" value="UniProtKB-UniRule"/>
</dbReference>
<protein>
    <recommendedName>
        <fullName evidence="6">Ribosomal protein L11 methyltransferase</fullName>
        <shortName evidence="6">L11 Mtase</shortName>
        <ecNumber evidence="6">2.1.1.-</ecNumber>
    </recommendedName>
</protein>
<evidence type="ECO:0000256" key="5">
    <source>
        <dbReference type="ARBA" id="ARBA00022691"/>
    </source>
</evidence>
<keyword evidence="5 6" id="KW-0949">S-adenosyl-L-methionine</keyword>
<comment type="similarity">
    <text evidence="1 6">Belongs to the methyltransferase superfamily. PrmA family.</text>
</comment>
<feature type="binding site" evidence="6">
    <location>
        <position position="176"/>
    </location>
    <ligand>
        <name>S-adenosyl-L-methionine</name>
        <dbReference type="ChEBI" id="CHEBI:59789"/>
    </ligand>
</feature>
<dbReference type="InterPro" id="IPR004498">
    <property type="entry name" value="Ribosomal_PrmA_MeTrfase"/>
</dbReference>
<proteinExistence type="inferred from homology"/>
<keyword evidence="2 6" id="KW-0963">Cytoplasm</keyword>
<evidence type="ECO:0000256" key="2">
    <source>
        <dbReference type="ARBA" id="ARBA00022490"/>
    </source>
</evidence>
<dbReference type="InterPro" id="IPR029063">
    <property type="entry name" value="SAM-dependent_MTases_sf"/>
</dbReference>
<reference evidence="7" key="2">
    <citation type="submission" date="2021-04" db="EMBL/GenBank/DDBJ databases">
        <authorList>
            <person name="Gilroy R."/>
        </authorList>
    </citation>
    <scope>NUCLEOTIDE SEQUENCE</scope>
    <source>
        <strain evidence="7">ChiHjej12B11-24981</strain>
    </source>
</reference>
<comment type="caution">
    <text evidence="7">The sequence shown here is derived from an EMBL/GenBank/DDBJ whole genome shotgun (WGS) entry which is preliminary data.</text>
</comment>
<dbReference type="PANTHER" id="PTHR43648:SF1">
    <property type="entry name" value="ELECTRON TRANSFER FLAVOPROTEIN BETA SUBUNIT LYSINE METHYLTRANSFERASE"/>
    <property type="match status" value="1"/>
</dbReference>
<evidence type="ECO:0000313" key="7">
    <source>
        <dbReference type="EMBL" id="HIZ01552.1"/>
    </source>
</evidence>
<gene>
    <name evidence="6 7" type="primary">prmA</name>
    <name evidence="7" type="ORF">H9819_04765</name>
</gene>
<feature type="binding site" evidence="6">
    <location>
        <position position="154"/>
    </location>
    <ligand>
        <name>S-adenosyl-L-methionine</name>
        <dbReference type="ChEBI" id="CHEBI:59789"/>
    </ligand>
</feature>
<comment type="function">
    <text evidence="6">Methylates ribosomal protein L11.</text>
</comment>
<sequence>MKYLEFIFTAEPQSQTARDVLCAVLADAGFESFVEQDEGSLAAYIQAGIYQEDALKTALADFPLPDVRIAYTASEAEDKDWNEEWEKNFFQPIVMGDNRCVVHSTFHHGVPQAEYDIVINPQMAFGTGHHETTSLMMGALLEDDLSGRHVLDMGCGTSILAILARMRGAARCTAVDIDEWCVRNSQENIALNGVDGIDVRLGDASVLKDLGPFDAVIANINRNILLQDMPLYGDRMTPGAAIYLSGFYTDDVPLIREAGERCGFTFLGCKEKNRWALVKMRKDRA</sequence>
<evidence type="ECO:0000256" key="6">
    <source>
        <dbReference type="HAMAP-Rule" id="MF_00735"/>
    </source>
</evidence>
<comment type="subcellular location">
    <subcellularLocation>
        <location evidence="6">Cytoplasm</location>
    </subcellularLocation>
</comment>
<evidence type="ECO:0000313" key="8">
    <source>
        <dbReference type="Proteomes" id="UP000824023"/>
    </source>
</evidence>
<dbReference type="GO" id="GO:0032259">
    <property type="term" value="P:methylation"/>
    <property type="evidence" value="ECO:0007669"/>
    <property type="project" value="UniProtKB-KW"/>
</dbReference>
<dbReference type="Proteomes" id="UP000824023">
    <property type="component" value="Unassembled WGS sequence"/>
</dbReference>
<dbReference type="CDD" id="cd02440">
    <property type="entry name" value="AdoMet_MTases"/>
    <property type="match status" value="1"/>
</dbReference>
<dbReference type="NCBIfam" id="NF001785">
    <property type="entry name" value="PRK00517.2-2"/>
    <property type="match status" value="1"/>
</dbReference>
<keyword evidence="7" id="KW-0687">Ribonucleoprotein</keyword>
<dbReference type="Gene3D" id="3.40.50.150">
    <property type="entry name" value="Vaccinia Virus protein VP39"/>
    <property type="match status" value="1"/>
</dbReference>
<evidence type="ECO:0000256" key="4">
    <source>
        <dbReference type="ARBA" id="ARBA00022679"/>
    </source>
</evidence>
<dbReference type="PIRSF" id="PIRSF000401">
    <property type="entry name" value="RPL11_MTase"/>
    <property type="match status" value="1"/>
</dbReference>
<dbReference type="Pfam" id="PF06325">
    <property type="entry name" value="PrmA"/>
    <property type="match status" value="1"/>
</dbReference>
<name>A0A9D2CX42_9BACE</name>
<dbReference type="EMBL" id="DXCK01000066">
    <property type="protein sequence ID" value="HIZ01552.1"/>
    <property type="molecule type" value="Genomic_DNA"/>
</dbReference>
<dbReference type="GO" id="GO:0005737">
    <property type="term" value="C:cytoplasm"/>
    <property type="evidence" value="ECO:0007669"/>
    <property type="project" value="UniProtKB-SubCell"/>
</dbReference>
<organism evidence="7 8">
    <name type="scientific">Candidatus Bacteroides merdipullorum</name>
    <dbReference type="NCBI Taxonomy" id="2838474"/>
    <lineage>
        <taxon>Bacteria</taxon>
        <taxon>Pseudomonadati</taxon>
        <taxon>Bacteroidota</taxon>
        <taxon>Bacteroidia</taxon>
        <taxon>Bacteroidales</taxon>
        <taxon>Bacteroidaceae</taxon>
        <taxon>Bacteroides</taxon>
    </lineage>
</organism>
<comment type="catalytic activity">
    <reaction evidence="6">
        <text>L-lysyl-[protein] + 3 S-adenosyl-L-methionine = N(6),N(6),N(6)-trimethyl-L-lysyl-[protein] + 3 S-adenosyl-L-homocysteine + 3 H(+)</text>
        <dbReference type="Rhea" id="RHEA:54192"/>
        <dbReference type="Rhea" id="RHEA-COMP:9752"/>
        <dbReference type="Rhea" id="RHEA-COMP:13826"/>
        <dbReference type="ChEBI" id="CHEBI:15378"/>
        <dbReference type="ChEBI" id="CHEBI:29969"/>
        <dbReference type="ChEBI" id="CHEBI:57856"/>
        <dbReference type="ChEBI" id="CHEBI:59789"/>
        <dbReference type="ChEBI" id="CHEBI:61961"/>
    </reaction>
</comment>
<reference evidence="7" key="1">
    <citation type="journal article" date="2021" name="PeerJ">
        <title>Extensive microbial diversity within the chicken gut microbiome revealed by metagenomics and culture.</title>
        <authorList>
            <person name="Gilroy R."/>
            <person name="Ravi A."/>
            <person name="Getino M."/>
            <person name="Pursley I."/>
            <person name="Horton D.L."/>
            <person name="Alikhan N.F."/>
            <person name="Baker D."/>
            <person name="Gharbi K."/>
            <person name="Hall N."/>
            <person name="Watson M."/>
            <person name="Adriaenssens E.M."/>
            <person name="Foster-Nyarko E."/>
            <person name="Jarju S."/>
            <person name="Secka A."/>
            <person name="Antonio M."/>
            <person name="Oren A."/>
            <person name="Chaudhuri R.R."/>
            <person name="La Ragione R."/>
            <person name="Hildebrand F."/>
            <person name="Pallen M.J."/>
        </authorList>
    </citation>
    <scope>NUCLEOTIDE SEQUENCE</scope>
    <source>
        <strain evidence="7">ChiHjej12B11-24981</strain>
    </source>
</reference>
<evidence type="ECO:0000256" key="1">
    <source>
        <dbReference type="ARBA" id="ARBA00009741"/>
    </source>
</evidence>
<accession>A0A9D2CX42</accession>